<keyword evidence="3" id="KW-1185">Reference proteome</keyword>
<dbReference type="STRING" id="1121291.SAMN02745134_00495"/>
<gene>
    <name evidence="2" type="ORF">SAMN02745134_00495</name>
</gene>
<dbReference type="CDD" id="cd03135">
    <property type="entry name" value="GATase1_DJ-1"/>
    <property type="match status" value="1"/>
</dbReference>
<dbReference type="GO" id="GO:0005737">
    <property type="term" value="C:cytoplasm"/>
    <property type="evidence" value="ECO:0007669"/>
    <property type="project" value="TreeGrafter"/>
</dbReference>
<reference evidence="2 3" key="1">
    <citation type="submission" date="2017-04" db="EMBL/GenBank/DDBJ databases">
        <authorList>
            <person name="Afonso C.L."/>
            <person name="Miller P.J."/>
            <person name="Scott M.A."/>
            <person name="Spackman E."/>
            <person name="Goraichik I."/>
            <person name="Dimitrov K.M."/>
            <person name="Suarez D.L."/>
            <person name="Swayne D.E."/>
        </authorList>
    </citation>
    <scope>NUCLEOTIDE SEQUENCE [LARGE SCALE GENOMIC DNA]</scope>
    <source>
        <strain evidence="2 3">DSM 12555</strain>
    </source>
</reference>
<dbReference type="InterPro" id="IPR002818">
    <property type="entry name" value="DJ-1/PfpI"/>
</dbReference>
<evidence type="ECO:0000313" key="2">
    <source>
        <dbReference type="EMBL" id="SMC18079.1"/>
    </source>
</evidence>
<dbReference type="NCBIfam" id="TIGR01383">
    <property type="entry name" value="not_thiJ"/>
    <property type="match status" value="1"/>
</dbReference>
<dbReference type="InterPro" id="IPR050325">
    <property type="entry name" value="Prot/Nucl_acid_deglycase"/>
</dbReference>
<dbReference type="RefSeq" id="WP_084113681.1">
    <property type="nucleotide sequence ID" value="NZ_FWXH01000002.1"/>
</dbReference>
<evidence type="ECO:0000313" key="3">
    <source>
        <dbReference type="Proteomes" id="UP000192468"/>
    </source>
</evidence>
<dbReference type="InterPro" id="IPR029062">
    <property type="entry name" value="Class_I_gatase-like"/>
</dbReference>
<dbReference type="AlphaFoldDB" id="A0A1W1X278"/>
<feature type="domain" description="DJ-1/PfpI" evidence="1">
    <location>
        <begin position="4"/>
        <end position="161"/>
    </location>
</feature>
<dbReference type="Proteomes" id="UP000192468">
    <property type="component" value="Unassembled WGS sequence"/>
</dbReference>
<proteinExistence type="predicted"/>
<accession>A0A1W1X278</accession>
<dbReference type="PANTHER" id="PTHR48094:SF12">
    <property type="entry name" value="PARKINSON DISEASE PROTEIN 7 HOMOLOG"/>
    <property type="match status" value="1"/>
</dbReference>
<dbReference type="OrthoDB" id="9800516at2"/>
<dbReference type="SUPFAM" id="SSF52317">
    <property type="entry name" value="Class I glutamine amidotransferase-like"/>
    <property type="match status" value="1"/>
</dbReference>
<protein>
    <submittedName>
        <fullName evidence="2">4-methyl-5(B-hydroxyethyl)-thiazole monophosphate biosynthesis</fullName>
    </submittedName>
</protein>
<dbReference type="Pfam" id="PF01965">
    <property type="entry name" value="DJ-1_PfpI"/>
    <property type="match status" value="1"/>
</dbReference>
<dbReference type="EMBL" id="FWXH01000002">
    <property type="protein sequence ID" value="SMC18079.1"/>
    <property type="molecule type" value="Genomic_DNA"/>
</dbReference>
<sequence length="186" mass="20376">MSNVILFLEDGFEEIEALTVVDVLRRADIKCDMCGINGINVKGSHGIEVKCDKVLKDIDADDYNAVVLPGGMPGAKNLKENENVIKIVKKYYSEGKIVAAICAAPMVLNEAGIITGKEITSYPNIELDNCNYVEKVVAEDGNIITSRGPATSIYFALKLVEKLSNLEKIDELKDKMMINFLESSAK</sequence>
<organism evidence="2 3">
    <name type="scientific">Clostridium acidisoli DSM 12555</name>
    <dbReference type="NCBI Taxonomy" id="1121291"/>
    <lineage>
        <taxon>Bacteria</taxon>
        <taxon>Bacillati</taxon>
        <taxon>Bacillota</taxon>
        <taxon>Clostridia</taxon>
        <taxon>Eubacteriales</taxon>
        <taxon>Clostridiaceae</taxon>
        <taxon>Clostridium</taxon>
    </lineage>
</organism>
<dbReference type="Gene3D" id="3.40.50.880">
    <property type="match status" value="1"/>
</dbReference>
<dbReference type="PANTHER" id="PTHR48094">
    <property type="entry name" value="PROTEIN/NUCLEIC ACID DEGLYCASE DJ-1-RELATED"/>
    <property type="match status" value="1"/>
</dbReference>
<evidence type="ECO:0000259" key="1">
    <source>
        <dbReference type="Pfam" id="PF01965"/>
    </source>
</evidence>
<dbReference type="InterPro" id="IPR006287">
    <property type="entry name" value="DJ-1"/>
</dbReference>
<name>A0A1W1X278_9CLOT</name>